<dbReference type="EMBL" id="JACEZS010000001">
    <property type="protein sequence ID" value="MBA5604265.1"/>
    <property type="molecule type" value="Genomic_DNA"/>
</dbReference>
<sequence length="441" mass="48575">MVDARGEQVKESVRLERPRVFFATVFNAEQIEGLPPIERREQTWNPIERAEQILLTSGATVHHGEYDRAFYRPSTDSIHLPDKEQFPTADNYYATALHELGHWTGHESRLSRDLVHPFGSEGYAKEELRAEIASMILGDAIGIGHDTKQHAAYVNSWIKVLQDDPLEIFRAAADAEKIQDFVLGLDEKLVQDESAQMGRQNAASAEQAPVSAVQNATEVDMGIPREGMDADGATLRVEAWTVARVEQGTLLRALDQASPEQVEKMRSVLQAMSPVDAENPFWQRHALPADGEATQEKIERASEAAEQRLVDAPLAAARLGPPTGRAYGRERGGDADELARESEDALGFPLPADWNGRVRVDGFGTETLEGEQVFTTLLPKGARPDGWGVFAQHVDGGFAMLASFGSEREADELAERLALIDAHSTATEHEKAAKLARNVWT</sequence>
<reference evidence="2 3" key="1">
    <citation type="submission" date="2020-07" db="EMBL/GenBank/DDBJ databases">
        <title>Novel species isolated from subtropical streams in China.</title>
        <authorList>
            <person name="Lu H."/>
        </authorList>
    </citation>
    <scope>NUCLEOTIDE SEQUENCE [LARGE SCALE GENOMIC DNA]</scope>
    <source>
        <strain evidence="2 3">FT3S</strain>
    </source>
</reference>
<evidence type="ECO:0000313" key="2">
    <source>
        <dbReference type="EMBL" id="MBA5604265.1"/>
    </source>
</evidence>
<dbReference type="Proteomes" id="UP000566711">
    <property type="component" value="Unassembled WGS sequence"/>
</dbReference>
<dbReference type="AlphaFoldDB" id="A0A7W2I5G8"/>
<gene>
    <name evidence="2" type="ORF">H3H36_02680</name>
</gene>
<dbReference type="Pfam" id="PF18818">
    <property type="entry name" value="MPTase-PolyVal"/>
    <property type="match status" value="1"/>
</dbReference>
<proteinExistence type="predicted"/>
<feature type="domain" description="Polyvalent protein metallopeptidase" evidence="1">
    <location>
        <begin position="48"/>
        <end position="173"/>
    </location>
</feature>
<name>A0A7W2I5G8_9BURK</name>
<keyword evidence="3" id="KW-1185">Reference proteome</keyword>
<comment type="caution">
    <text evidence="2">The sequence shown here is derived from an EMBL/GenBank/DDBJ whole genome shotgun (WGS) entry which is preliminary data.</text>
</comment>
<protein>
    <recommendedName>
        <fullName evidence="1">Polyvalent protein metallopeptidase domain-containing protein</fullName>
    </recommendedName>
</protein>
<evidence type="ECO:0000313" key="3">
    <source>
        <dbReference type="Proteomes" id="UP000566711"/>
    </source>
</evidence>
<dbReference type="InterPro" id="IPR041459">
    <property type="entry name" value="MPTase-PolyVal"/>
</dbReference>
<evidence type="ECO:0000259" key="1">
    <source>
        <dbReference type="Pfam" id="PF18818"/>
    </source>
</evidence>
<organism evidence="2 3">
    <name type="scientific">Rugamonas fusca</name>
    <dbReference type="NCBI Taxonomy" id="2758568"/>
    <lineage>
        <taxon>Bacteria</taxon>
        <taxon>Pseudomonadati</taxon>
        <taxon>Pseudomonadota</taxon>
        <taxon>Betaproteobacteria</taxon>
        <taxon>Burkholderiales</taxon>
        <taxon>Oxalobacteraceae</taxon>
        <taxon>Telluria group</taxon>
        <taxon>Rugamonas</taxon>
    </lineage>
</organism>
<accession>A0A7W2I5G8</accession>